<evidence type="ECO:0000259" key="1">
    <source>
        <dbReference type="Pfam" id="PF01402"/>
    </source>
</evidence>
<dbReference type="SUPFAM" id="SSF47598">
    <property type="entry name" value="Ribbon-helix-helix"/>
    <property type="match status" value="1"/>
</dbReference>
<dbReference type="Proteomes" id="UP000248857">
    <property type="component" value="Unassembled WGS sequence"/>
</dbReference>
<dbReference type="InterPro" id="IPR013321">
    <property type="entry name" value="Arc_rbn_hlx_hlx"/>
</dbReference>
<dbReference type="InterPro" id="IPR010985">
    <property type="entry name" value="Ribbon_hlx_hlx"/>
</dbReference>
<evidence type="ECO:0000313" key="3">
    <source>
        <dbReference type="Proteomes" id="UP000248857"/>
    </source>
</evidence>
<sequence length="77" mass="8853">MNFNVYVEDQLVERLELLAKQQGKKRNTIIREALEAWTTLNLPAAWPDNVLTYSGSTDGIVYESYRNELLPPTDPEL</sequence>
<dbReference type="Pfam" id="PF01402">
    <property type="entry name" value="RHH_1"/>
    <property type="match status" value="1"/>
</dbReference>
<feature type="domain" description="Ribbon-helix-helix protein CopG" evidence="1">
    <location>
        <begin position="2"/>
        <end position="37"/>
    </location>
</feature>
<dbReference type="InterPro" id="IPR002145">
    <property type="entry name" value="CopG"/>
</dbReference>
<accession>A0A2W1JNM2</accession>
<dbReference type="AlphaFoldDB" id="A0A2W1JNM2"/>
<keyword evidence="3" id="KW-1185">Reference proteome</keyword>
<comment type="caution">
    <text evidence="2">The sequence shown here is derived from an EMBL/GenBank/DDBJ whole genome shotgun (WGS) entry which is preliminary data.</text>
</comment>
<dbReference type="Gene3D" id="1.10.1220.10">
    <property type="entry name" value="Met repressor-like"/>
    <property type="match status" value="1"/>
</dbReference>
<name>A0A2W1JNM2_9CYAN</name>
<reference evidence="2 3" key="1">
    <citation type="journal article" date="2018" name="Sci. Rep.">
        <title>A novel species of the marine cyanobacterium Acaryochloris with a unique pigment content and lifestyle.</title>
        <authorList>
            <person name="Partensky F."/>
            <person name="Six C."/>
            <person name="Ratin M."/>
            <person name="Garczarek L."/>
            <person name="Vaulot D."/>
            <person name="Probert I."/>
            <person name="Calteau A."/>
            <person name="Gourvil P."/>
            <person name="Marie D."/>
            <person name="Grebert T."/>
            <person name="Bouchier C."/>
            <person name="Le Panse S."/>
            <person name="Gachenot M."/>
            <person name="Rodriguez F."/>
            <person name="Garrido J.L."/>
        </authorList>
    </citation>
    <scope>NUCLEOTIDE SEQUENCE [LARGE SCALE GENOMIC DNA]</scope>
    <source>
        <strain evidence="2 3">RCC1774</strain>
    </source>
</reference>
<proteinExistence type="predicted"/>
<evidence type="ECO:0000313" key="2">
    <source>
        <dbReference type="EMBL" id="PZD74938.1"/>
    </source>
</evidence>
<organism evidence="2 3">
    <name type="scientific">Acaryochloris thomasi RCC1774</name>
    <dbReference type="NCBI Taxonomy" id="1764569"/>
    <lineage>
        <taxon>Bacteria</taxon>
        <taxon>Bacillati</taxon>
        <taxon>Cyanobacteriota</taxon>
        <taxon>Cyanophyceae</taxon>
        <taxon>Acaryochloridales</taxon>
        <taxon>Acaryochloridaceae</taxon>
        <taxon>Acaryochloris</taxon>
        <taxon>Acaryochloris thomasi</taxon>
    </lineage>
</organism>
<dbReference type="GO" id="GO:0006355">
    <property type="term" value="P:regulation of DNA-templated transcription"/>
    <property type="evidence" value="ECO:0007669"/>
    <property type="project" value="InterPro"/>
</dbReference>
<gene>
    <name evidence="2" type="ORF">C1752_00632</name>
</gene>
<dbReference type="RefSeq" id="WP_110984620.1">
    <property type="nucleotide sequence ID" value="NZ_CAWNWM010000002.1"/>
</dbReference>
<dbReference type="OrthoDB" id="428593at2"/>
<protein>
    <recommendedName>
        <fullName evidence="1">Ribbon-helix-helix protein CopG domain-containing protein</fullName>
    </recommendedName>
</protein>
<dbReference type="EMBL" id="PQWO01000002">
    <property type="protein sequence ID" value="PZD74938.1"/>
    <property type="molecule type" value="Genomic_DNA"/>
</dbReference>